<dbReference type="InterPro" id="IPR023405">
    <property type="entry name" value="Topo_IA_core_domain"/>
</dbReference>
<dbReference type="GO" id="GO:0006265">
    <property type="term" value="P:DNA topological change"/>
    <property type="evidence" value="ECO:0007669"/>
    <property type="project" value="UniProtKB-UniRule"/>
</dbReference>
<dbReference type="Gene3D" id="1.10.290.10">
    <property type="entry name" value="Topoisomerase I, domain 4"/>
    <property type="match status" value="1"/>
</dbReference>
<feature type="active site" description="O-(5'-phospho-DNA)-tyrosine intermediate" evidence="10">
    <location>
        <position position="304"/>
    </location>
</feature>
<dbReference type="GO" id="GO:0003917">
    <property type="term" value="F:DNA topoisomerase type I (single strand cut, ATP-independent) activity"/>
    <property type="evidence" value="ECO:0007669"/>
    <property type="project" value="UniProtKB-UniRule"/>
</dbReference>
<feature type="site" description="Interaction with DNA" evidence="10">
    <location>
        <position position="143"/>
    </location>
</feature>
<dbReference type="PROSITE" id="PS00396">
    <property type="entry name" value="TOPO_IA_1"/>
    <property type="match status" value="1"/>
</dbReference>
<dbReference type="PANTHER" id="PTHR42785:SF1">
    <property type="entry name" value="DNA TOPOISOMERASE"/>
    <property type="match status" value="1"/>
</dbReference>
<dbReference type="Pfam" id="PF01396">
    <property type="entry name" value="Zn_ribbon_Top1"/>
    <property type="match status" value="1"/>
</dbReference>
<proteinExistence type="inferred from homology"/>
<feature type="site" description="Interaction with DNA" evidence="10">
    <location>
        <position position="142"/>
    </location>
</feature>
<dbReference type="InterPro" id="IPR013825">
    <property type="entry name" value="Topo_IA_cen_sub2"/>
</dbReference>
<dbReference type="SMART" id="SM00437">
    <property type="entry name" value="TOP1Ac"/>
    <property type="match status" value="1"/>
</dbReference>
<dbReference type="InterPro" id="IPR003602">
    <property type="entry name" value="Topo_IA_DNA-bd_dom"/>
</dbReference>
<evidence type="ECO:0000256" key="9">
    <source>
        <dbReference type="ARBA" id="ARBA00023235"/>
    </source>
</evidence>
<feature type="domain" description="Toprim" evidence="12">
    <location>
        <begin position="1"/>
        <end position="111"/>
    </location>
</feature>
<dbReference type="CDD" id="cd03363">
    <property type="entry name" value="TOPRIM_TopoIA_TopoI"/>
    <property type="match status" value="1"/>
</dbReference>
<evidence type="ECO:0000256" key="1">
    <source>
        <dbReference type="ARBA" id="ARBA00000213"/>
    </source>
</evidence>
<evidence type="ECO:0000256" key="3">
    <source>
        <dbReference type="ARBA" id="ARBA00022723"/>
    </source>
</evidence>
<keyword evidence="8 10" id="KW-0238">DNA-binding</keyword>
<reference evidence="14" key="1">
    <citation type="submission" date="2024-01" db="EMBL/GenBank/DDBJ databases">
        <title>Sequencing the genomes of a sandfly, Sergentomyia squamirostris, and its two endosymbionts.</title>
        <authorList>
            <person name="Itokawa K."/>
            <person name="Sanjoba C."/>
        </authorList>
    </citation>
    <scope>NUCLEOTIDE SEQUENCE</scope>
    <source>
        <strain evidence="14">RiSSQ</strain>
    </source>
</reference>
<dbReference type="InterPro" id="IPR034149">
    <property type="entry name" value="TOPRIM_TopoI"/>
</dbReference>
<keyword evidence="7 10" id="KW-0799">Topoisomerase</keyword>
<dbReference type="NCBIfam" id="TIGR01051">
    <property type="entry name" value="topA_bact"/>
    <property type="match status" value="1"/>
</dbReference>
<evidence type="ECO:0000313" key="14">
    <source>
        <dbReference type="EMBL" id="BFD46505.1"/>
    </source>
</evidence>
<dbReference type="InterPro" id="IPR006171">
    <property type="entry name" value="TOPRIM_dom"/>
</dbReference>
<dbReference type="InterPro" id="IPR013824">
    <property type="entry name" value="Topo_IA_cen_sub1"/>
</dbReference>
<evidence type="ECO:0000256" key="4">
    <source>
        <dbReference type="ARBA" id="ARBA00022771"/>
    </source>
</evidence>
<dbReference type="SUPFAM" id="SSF57783">
    <property type="entry name" value="Zinc beta-ribbon"/>
    <property type="match status" value="1"/>
</dbReference>
<comment type="subunit">
    <text evidence="10">Monomer.</text>
</comment>
<feature type="domain" description="Topo IA-type catalytic" evidence="13">
    <location>
        <begin position="132"/>
        <end position="567"/>
    </location>
</feature>
<feature type="site" description="Interaction with DNA" evidence="10">
    <location>
        <position position="158"/>
    </location>
</feature>
<dbReference type="SUPFAM" id="SSF56712">
    <property type="entry name" value="Prokaryotic type I DNA topoisomerase"/>
    <property type="match status" value="1"/>
</dbReference>
<dbReference type="InterPro" id="IPR013826">
    <property type="entry name" value="Topo_IA_cen_sub3"/>
</dbReference>
<evidence type="ECO:0000256" key="10">
    <source>
        <dbReference type="HAMAP-Rule" id="MF_00952"/>
    </source>
</evidence>
<gene>
    <name evidence="10 14" type="primary">topA</name>
    <name evidence="14" type="ORF">DMENIID0002_11510</name>
</gene>
<evidence type="ECO:0000256" key="2">
    <source>
        <dbReference type="ARBA" id="ARBA00009446"/>
    </source>
</evidence>
<feature type="site" description="Interaction with DNA" evidence="10">
    <location>
        <position position="31"/>
    </location>
</feature>
<sequence length="805" mass="91527">MKLVIVESPAKAKTINKYLDSDFKVIASFGHIRDLPSKNGSVLPNENFTMKYVISDKAEKYVEAITKDAAKAEMVYLATDRDREGEAIAWHVAEIIKEKNPIKSNDFFKRVAFDEITKKAILHAMENPRNIDIDLVNAQQARRALDYLVGFTLSPILWRKLPGCRSAGRVQSVALRLICEREDEIERFKSQEYWDISLNVLNSNKESFLARLTHVNGKKLEKFSIINESAANDLVKEIKSKNFHVAVLEKKQQKRQPQPPFITSSLQQEAARKLGFTAKKTMQIAQKLYEGMDIGNETVGLITYMRTDGTTLASEAVEQIRKLIGKSFGDKYLPASQRVYKSRAKNAQEAHEAIRPTNVTLLPEKLKDKLDKDYYRLYDLIWKRTIACQMENVIIDLVVAQLDTEDKEFTARATGSIIAFDGFYKIYREGLDDETEEENKLLPSLKEGEKLTTISVDPAQHFTDPPPRYSEASLVKKLEELGIGRPSTYASIISVLQDRKYVIVEKKRFFPEELGRLVTTFLTGFFKKYVEYDFTADLENDLDEVAEGKIEWKFLLKKFWDGFNNNVEIVSGKKISDIIIYVEQALDYHLFGEKSESNKSRICPSCSTGQLDLKLGKFGAFLACSNYPECTFKKQITSKNSDDVTTTMEENKLLGVNKDGFDVFLKKGPYGLYVQTSEQVAKGEKPKRASLPPSIAQNDVTLALAMRLLELPAKLCLHPESQQEIILGIGRYGPYLKYLDRFISIPKRYDPFTITTEIAVEIIEASNNKLKNKQEKDNGKQVIVAKKTSKKNATAKKTTKKKKVQ</sequence>
<dbReference type="Gene3D" id="1.10.460.10">
    <property type="entry name" value="Topoisomerase I, domain 2"/>
    <property type="match status" value="1"/>
</dbReference>
<dbReference type="EMBL" id="AP029170">
    <property type="protein sequence ID" value="BFD46505.1"/>
    <property type="molecule type" value="Genomic_DNA"/>
</dbReference>
<dbReference type="InterPro" id="IPR028612">
    <property type="entry name" value="Topoisom_1_IA"/>
</dbReference>
<keyword evidence="4" id="KW-0863">Zinc-finger</keyword>
<dbReference type="GO" id="GO:0003677">
    <property type="term" value="F:DNA binding"/>
    <property type="evidence" value="ECO:0007669"/>
    <property type="project" value="UniProtKB-KW"/>
</dbReference>
<feature type="site" description="Interaction with DNA" evidence="10">
    <location>
        <position position="499"/>
    </location>
</feature>
<keyword evidence="6" id="KW-0460">Magnesium</keyword>
<dbReference type="InterPro" id="IPR013497">
    <property type="entry name" value="Topo_IA_cen"/>
</dbReference>
<dbReference type="Gene3D" id="3.30.65.10">
    <property type="entry name" value="Bacterial Topoisomerase I, domain 1"/>
    <property type="match status" value="1"/>
</dbReference>
<dbReference type="InterPro" id="IPR023406">
    <property type="entry name" value="Topo_IA_AS"/>
</dbReference>
<keyword evidence="9 10" id="KW-0413">Isomerase</keyword>
<evidence type="ECO:0000259" key="12">
    <source>
        <dbReference type="PROSITE" id="PS50880"/>
    </source>
</evidence>
<dbReference type="InterPro" id="IPR000380">
    <property type="entry name" value="Topo_IA"/>
</dbReference>
<dbReference type="SMART" id="SM00493">
    <property type="entry name" value="TOPRIM"/>
    <property type="match status" value="1"/>
</dbReference>
<dbReference type="PANTHER" id="PTHR42785">
    <property type="entry name" value="DNA TOPOISOMERASE, TYPE IA, CORE"/>
    <property type="match status" value="1"/>
</dbReference>
<accession>A0AAT9G9I1</accession>
<dbReference type="CDD" id="cd00186">
    <property type="entry name" value="TOP1Ac"/>
    <property type="match status" value="1"/>
</dbReference>
<dbReference type="Pfam" id="PF01131">
    <property type="entry name" value="Topoisom_bac"/>
    <property type="match status" value="1"/>
</dbReference>
<dbReference type="Gene3D" id="2.70.20.10">
    <property type="entry name" value="Topoisomerase I, domain 3"/>
    <property type="match status" value="1"/>
</dbReference>
<dbReference type="Pfam" id="PF01751">
    <property type="entry name" value="Toprim"/>
    <property type="match status" value="1"/>
</dbReference>
<evidence type="ECO:0000256" key="8">
    <source>
        <dbReference type="ARBA" id="ARBA00023125"/>
    </source>
</evidence>
<dbReference type="PROSITE" id="PS50880">
    <property type="entry name" value="TOPRIM"/>
    <property type="match status" value="1"/>
</dbReference>
<feature type="region of interest" description="Disordered" evidence="11">
    <location>
        <begin position="769"/>
        <end position="805"/>
    </location>
</feature>
<evidence type="ECO:0000256" key="7">
    <source>
        <dbReference type="ARBA" id="ARBA00023029"/>
    </source>
</evidence>
<comment type="similarity">
    <text evidence="2 10">Belongs to the type IA topoisomerase family.</text>
</comment>
<dbReference type="HAMAP" id="MF_00952">
    <property type="entry name" value="Topoisom_1_prok"/>
    <property type="match status" value="1"/>
</dbReference>
<dbReference type="GO" id="GO:0008270">
    <property type="term" value="F:zinc ion binding"/>
    <property type="evidence" value="ECO:0007669"/>
    <property type="project" value="UniProtKB-KW"/>
</dbReference>
<dbReference type="GO" id="GO:0005694">
    <property type="term" value="C:chromosome"/>
    <property type="evidence" value="ECO:0007669"/>
    <property type="project" value="InterPro"/>
</dbReference>
<comment type="catalytic activity">
    <reaction evidence="1 10">
        <text>ATP-independent breakage of single-stranded DNA, followed by passage and rejoining.</text>
        <dbReference type="EC" id="5.6.2.1"/>
    </reaction>
</comment>
<dbReference type="InterPro" id="IPR003601">
    <property type="entry name" value="Topo_IA_2"/>
</dbReference>
<feature type="region of interest" description="Interaction with DNA" evidence="10">
    <location>
        <begin position="166"/>
        <end position="171"/>
    </location>
</feature>
<dbReference type="InterPro" id="IPR025589">
    <property type="entry name" value="Toprim_C_rpt"/>
</dbReference>
<feature type="site" description="Interaction with DNA" evidence="10">
    <location>
        <position position="306"/>
    </location>
</feature>
<keyword evidence="3" id="KW-0479">Metal-binding</keyword>
<dbReference type="InterPro" id="IPR005733">
    <property type="entry name" value="TopoI_bac-type"/>
</dbReference>
<evidence type="ECO:0000256" key="11">
    <source>
        <dbReference type="SAM" id="MobiDB-lite"/>
    </source>
</evidence>
<evidence type="ECO:0000256" key="6">
    <source>
        <dbReference type="ARBA" id="ARBA00022842"/>
    </source>
</evidence>
<dbReference type="EC" id="5.6.2.1" evidence="10"/>
<evidence type="ECO:0000256" key="5">
    <source>
        <dbReference type="ARBA" id="ARBA00022833"/>
    </source>
</evidence>
<dbReference type="Gene3D" id="3.40.50.140">
    <property type="match status" value="1"/>
</dbReference>
<dbReference type="InterPro" id="IPR013498">
    <property type="entry name" value="Topo_IA_Znf"/>
</dbReference>
<comment type="caution">
    <text evidence="10">Lacks conserved residue(s) required for the propagation of feature annotation.</text>
</comment>
<dbReference type="AlphaFoldDB" id="A0AAT9G9I1"/>
<protein>
    <recommendedName>
        <fullName evidence="10">DNA topoisomerase 1</fullName>
        <ecNumber evidence="10">5.6.2.1</ecNumber>
    </recommendedName>
    <alternativeName>
        <fullName evidence="10">DNA topoisomerase I</fullName>
    </alternativeName>
</protein>
<keyword evidence="5" id="KW-0862">Zinc</keyword>
<feature type="site" description="Interaction with DNA" evidence="10">
    <location>
        <position position="146"/>
    </location>
</feature>
<dbReference type="PRINTS" id="PR00417">
    <property type="entry name" value="PRTPISMRASEI"/>
</dbReference>
<feature type="compositionally biased region" description="Basic residues" evidence="11">
    <location>
        <begin position="787"/>
        <end position="805"/>
    </location>
</feature>
<name>A0AAT9G9I1_9RICK</name>
<dbReference type="SMART" id="SM00436">
    <property type="entry name" value="TOP1Bc"/>
    <property type="match status" value="1"/>
</dbReference>
<dbReference type="PROSITE" id="PS52039">
    <property type="entry name" value="TOPO_IA_2"/>
    <property type="match status" value="1"/>
</dbReference>
<organism evidence="14">
    <name type="scientific">Candidatus Tisiphia endosymbiont of Sergentomyia squamirostris</name>
    <dbReference type="NCBI Taxonomy" id="3113639"/>
    <lineage>
        <taxon>Bacteria</taxon>
        <taxon>Pseudomonadati</taxon>
        <taxon>Pseudomonadota</taxon>
        <taxon>Alphaproteobacteria</taxon>
        <taxon>Rickettsiales</taxon>
        <taxon>Rickettsiaceae</taxon>
        <taxon>Rickettsieae</taxon>
        <taxon>Candidatus Tisiphia</taxon>
    </lineage>
</organism>
<evidence type="ECO:0000259" key="13">
    <source>
        <dbReference type="PROSITE" id="PS52039"/>
    </source>
</evidence>
<dbReference type="Pfam" id="PF13368">
    <property type="entry name" value="Toprim_C_rpt"/>
    <property type="match status" value="2"/>
</dbReference>
<comment type="function">
    <text evidence="10">Releases the supercoiling and torsional tension of DNA, which is introduced during the DNA replication and transcription, by transiently cleaving and rejoining one strand of the DNA duplex. Introduces a single-strand break via transesterification at a target site in duplex DNA. The scissile phosphodiester is attacked by the catalytic tyrosine of the enzyme, resulting in the formation of a DNA-(5'-phosphotyrosyl)-enzyme intermediate and the expulsion of a 3'-OH DNA strand. The free DNA strand then undergoes passage around the unbroken strand, thus removing DNA supercoils. Finally, in the religation step, the DNA 3'-OH attacks the covalent intermediate to expel the active-site tyrosine and restore the DNA phosphodiester backbone.</text>
</comment>